<dbReference type="AlphaFoldDB" id="A0A0S2FCC7"/>
<dbReference type="STRING" id="84531.LA76x_3030"/>
<organism evidence="1 2">
    <name type="scientific">Lysobacter antibioticus</name>
    <dbReference type="NCBI Taxonomy" id="84531"/>
    <lineage>
        <taxon>Bacteria</taxon>
        <taxon>Pseudomonadati</taxon>
        <taxon>Pseudomonadota</taxon>
        <taxon>Gammaproteobacteria</taxon>
        <taxon>Lysobacterales</taxon>
        <taxon>Lysobacteraceae</taxon>
        <taxon>Lysobacter</taxon>
    </lineage>
</organism>
<reference evidence="1 2" key="1">
    <citation type="journal article" date="2015" name="BMC Genomics">
        <title>Comparative genomics and metabolic profiling of the genus Lysobacter.</title>
        <authorList>
            <person name="de Bruijn I."/>
            <person name="Cheng X."/>
            <person name="de Jager V."/>
            <person name="Exposito R.G."/>
            <person name="Watrous J."/>
            <person name="Patel N."/>
            <person name="Postma J."/>
            <person name="Dorrestein P.C."/>
            <person name="Kobayashi D."/>
            <person name="Raaijmakers J.M."/>
        </authorList>
    </citation>
    <scope>NUCLEOTIDE SEQUENCE [LARGE SCALE GENOMIC DNA]</scope>
    <source>
        <strain evidence="1 2">76</strain>
    </source>
</reference>
<dbReference type="InterPro" id="IPR032710">
    <property type="entry name" value="NTF2-like_dom_sf"/>
</dbReference>
<dbReference type="SUPFAM" id="SSF54427">
    <property type="entry name" value="NTF2-like"/>
    <property type="match status" value="1"/>
</dbReference>
<evidence type="ECO:0008006" key="3">
    <source>
        <dbReference type="Google" id="ProtNLM"/>
    </source>
</evidence>
<name>A0A0S2FCC7_LYSAN</name>
<dbReference type="eggNOG" id="ENOG502ZPJP">
    <property type="taxonomic scope" value="Bacteria"/>
</dbReference>
<keyword evidence="2" id="KW-1185">Reference proteome</keyword>
<evidence type="ECO:0000313" key="1">
    <source>
        <dbReference type="EMBL" id="ALN81158.1"/>
    </source>
</evidence>
<dbReference type="Proteomes" id="UP000060787">
    <property type="component" value="Chromosome"/>
</dbReference>
<dbReference type="EMBL" id="CP011129">
    <property type="protein sequence ID" value="ALN81158.1"/>
    <property type="molecule type" value="Genomic_DNA"/>
</dbReference>
<dbReference type="PATRIC" id="fig|84531.8.peg.3038"/>
<dbReference type="KEGG" id="lab:LA76x_3030"/>
<sequence>MNDRTDAVPAHWHADTQDAGRLVRAVYECISGPAGAARDWARFRYLQHPRALSLRTVVEADGSTRAAVFDVDSYIADVEAFFTGNDFHEVETDQRIERFGQIAHIWSKYEARPTPDSPTVLKRGANSIQLCHEQGRWWVFCTVWDNEREGLRFDLF</sequence>
<gene>
    <name evidence="1" type="ORF">LA76x_3030</name>
</gene>
<accession>A0A0S2FCC7</accession>
<protein>
    <recommendedName>
        <fullName evidence="3">SnoaL-like domain protein</fullName>
    </recommendedName>
</protein>
<proteinExistence type="predicted"/>
<dbReference type="RefSeq" id="WP_057918282.1">
    <property type="nucleotide sequence ID" value="NZ_CP011129.1"/>
</dbReference>
<dbReference type="Gene3D" id="3.10.450.50">
    <property type="match status" value="1"/>
</dbReference>
<evidence type="ECO:0000313" key="2">
    <source>
        <dbReference type="Proteomes" id="UP000060787"/>
    </source>
</evidence>